<feature type="compositionally biased region" description="Basic and acidic residues" evidence="1">
    <location>
        <begin position="145"/>
        <end position="163"/>
    </location>
</feature>
<keyword evidence="3" id="KW-1185">Reference proteome</keyword>
<organism evidence="2 3">
    <name type="scientific">Choiromyces venosus 120613-1</name>
    <dbReference type="NCBI Taxonomy" id="1336337"/>
    <lineage>
        <taxon>Eukaryota</taxon>
        <taxon>Fungi</taxon>
        <taxon>Dikarya</taxon>
        <taxon>Ascomycota</taxon>
        <taxon>Pezizomycotina</taxon>
        <taxon>Pezizomycetes</taxon>
        <taxon>Pezizales</taxon>
        <taxon>Tuberaceae</taxon>
        <taxon>Choiromyces</taxon>
    </lineage>
</organism>
<dbReference type="AlphaFoldDB" id="A0A3N4KAN4"/>
<evidence type="ECO:0000313" key="2">
    <source>
        <dbReference type="EMBL" id="RPB05481.1"/>
    </source>
</evidence>
<evidence type="ECO:0000313" key="3">
    <source>
        <dbReference type="Proteomes" id="UP000276215"/>
    </source>
</evidence>
<feature type="region of interest" description="Disordered" evidence="1">
    <location>
        <begin position="145"/>
        <end position="221"/>
    </location>
</feature>
<reference evidence="2 3" key="1">
    <citation type="journal article" date="2018" name="Nat. Ecol. Evol.">
        <title>Pezizomycetes genomes reveal the molecular basis of ectomycorrhizal truffle lifestyle.</title>
        <authorList>
            <person name="Murat C."/>
            <person name="Payen T."/>
            <person name="Noel B."/>
            <person name="Kuo A."/>
            <person name="Morin E."/>
            <person name="Chen J."/>
            <person name="Kohler A."/>
            <person name="Krizsan K."/>
            <person name="Balestrini R."/>
            <person name="Da Silva C."/>
            <person name="Montanini B."/>
            <person name="Hainaut M."/>
            <person name="Levati E."/>
            <person name="Barry K.W."/>
            <person name="Belfiori B."/>
            <person name="Cichocki N."/>
            <person name="Clum A."/>
            <person name="Dockter R.B."/>
            <person name="Fauchery L."/>
            <person name="Guy J."/>
            <person name="Iotti M."/>
            <person name="Le Tacon F."/>
            <person name="Lindquist E.A."/>
            <person name="Lipzen A."/>
            <person name="Malagnac F."/>
            <person name="Mello A."/>
            <person name="Molinier V."/>
            <person name="Miyauchi S."/>
            <person name="Poulain J."/>
            <person name="Riccioni C."/>
            <person name="Rubini A."/>
            <person name="Sitrit Y."/>
            <person name="Splivallo R."/>
            <person name="Traeger S."/>
            <person name="Wang M."/>
            <person name="Zifcakova L."/>
            <person name="Wipf D."/>
            <person name="Zambonelli A."/>
            <person name="Paolocci F."/>
            <person name="Nowrousian M."/>
            <person name="Ottonello S."/>
            <person name="Baldrian P."/>
            <person name="Spatafora J.W."/>
            <person name="Henrissat B."/>
            <person name="Nagy L.G."/>
            <person name="Aury J.M."/>
            <person name="Wincker P."/>
            <person name="Grigoriev I.V."/>
            <person name="Bonfante P."/>
            <person name="Martin F.M."/>
        </authorList>
    </citation>
    <scope>NUCLEOTIDE SEQUENCE [LARGE SCALE GENOMIC DNA]</scope>
    <source>
        <strain evidence="2 3">120613-1</strain>
    </source>
</reference>
<dbReference type="OrthoDB" id="10503746at2759"/>
<sequence length="221" mass="25089">MLMEARRKSLTDPNIRATFRYTRIAPFNQRQVLMSFDLQNLTPPYQNHHNLQPQASSTSPASQIQKVEEEMKRVDSLDQAREIVEELSSIAKSATTQYSVGEKQYSDELIKRKASKSKAGAIISRSEVIGRKALDDAYNEKIAKKEKAKQTAEKRKRKGENSRPRRRKYQHIESELGKSSIEEEEDVIDIAGRRDNSISSSRVPEVETSAQVQPSLDGIQA</sequence>
<name>A0A3N4KAN4_9PEZI</name>
<dbReference type="Proteomes" id="UP000276215">
    <property type="component" value="Unassembled WGS sequence"/>
</dbReference>
<feature type="compositionally biased region" description="Polar residues" evidence="1">
    <location>
        <begin position="197"/>
        <end position="214"/>
    </location>
</feature>
<dbReference type="EMBL" id="ML120353">
    <property type="protein sequence ID" value="RPB05481.1"/>
    <property type="molecule type" value="Genomic_DNA"/>
</dbReference>
<protein>
    <submittedName>
        <fullName evidence="2">Uncharacterized protein</fullName>
    </submittedName>
</protein>
<proteinExistence type="predicted"/>
<accession>A0A3N4KAN4</accession>
<gene>
    <name evidence="2" type="ORF">L873DRAFT_1839984</name>
</gene>
<evidence type="ECO:0000256" key="1">
    <source>
        <dbReference type="SAM" id="MobiDB-lite"/>
    </source>
</evidence>